<dbReference type="InterPro" id="IPR036188">
    <property type="entry name" value="FAD/NAD-bd_sf"/>
</dbReference>
<dbReference type="Gene3D" id="3.50.50.60">
    <property type="entry name" value="FAD/NAD(P)-binding domain"/>
    <property type="match status" value="2"/>
</dbReference>
<dbReference type="PANTHER" id="PTHR43734">
    <property type="entry name" value="PHYTOENE DESATURASE"/>
    <property type="match status" value="1"/>
</dbReference>
<dbReference type="InterPro" id="IPR014105">
    <property type="entry name" value="Carotenoid/retinoid_OxRdtase"/>
</dbReference>
<evidence type="ECO:0000256" key="1">
    <source>
        <dbReference type="ARBA" id="ARBA00004829"/>
    </source>
</evidence>
<dbReference type="GO" id="GO:0016491">
    <property type="term" value="F:oxidoreductase activity"/>
    <property type="evidence" value="ECO:0007669"/>
    <property type="project" value="UniProtKB-KW"/>
</dbReference>
<evidence type="ECO:0000313" key="6">
    <source>
        <dbReference type="EMBL" id="SDY71229.1"/>
    </source>
</evidence>
<dbReference type="SUPFAM" id="SSF51905">
    <property type="entry name" value="FAD/NAD(P)-binding domain"/>
    <property type="match status" value="1"/>
</dbReference>
<dbReference type="InterPro" id="IPR002937">
    <property type="entry name" value="Amino_oxidase"/>
</dbReference>
<protein>
    <submittedName>
        <fullName evidence="6">Phytoene desaturase</fullName>
    </submittedName>
</protein>
<dbReference type="EMBL" id="FNOT01000010">
    <property type="protein sequence ID" value="SDY71229.1"/>
    <property type="molecule type" value="Genomic_DNA"/>
</dbReference>
<dbReference type="Pfam" id="PF01593">
    <property type="entry name" value="Amino_oxidase"/>
    <property type="match status" value="1"/>
</dbReference>
<dbReference type="STRING" id="1137993.SAMN05660209_03538"/>
<keyword evidence="2 4" id="KW-0125">Carotenoid biosynthesis</keyword>
<keyword evidence="3 4" id="KW-0560">Oxidoreductase</keyword>
<dbReference type="NCBIfam" id="TIGR02734">
    <property type="entry name" value="crtI_fam"/>
    <property type="match status" value="1"/>
</dbReference>
<dbReference type="AlphaFoldDB" id="A0A1H3M4U9"/>
<gene>
    <name evidence="6" type="ORF">SAMN05660209_03538</name>
</gene>
<keyword evidence="7" id="KW-1185">Reference proteome</keyword>
<evidence type="ECO:0000256" key="3">
    <source>
        <dbReference type="ARBA" id="ARBA00023002"/>
    </source>
</evidence>
<feature type="domain" description="Amine oxidase" evidence="5">
    <location>
        <begin position="8"/>
        <end position="491"/>
    </location>
</feature>
<sequence length="497" mass="51770">MAVVGAGLGGLAAAARLAALGHAVTVLEQAPQVGGKLGWYARDGHGFDTGPSLVTLPQLYRDLFAATGGPLEDAVDLVRLDPAVAYRFADGTPLSVPGGATAIPGALDAALGAGAGASWAALMARAAAMWRVTEQPFLRSPLAGGATLARLARSGSDVATVAPWRTLRGLGTAYLPDPRLRTLLDRYATYSGSDPRRAPAVLATVPYVEQRFGSWYVRGGLRRLGEAVAVRAVERGAVVRTGTPVERVLVEGGRVAGVRLADGEVLRADVVVSGADAATLYADLLPASRPTRRVRRDLTRSTPSLSGFVLLLALRGRTPGLAHHTVLFPDDYDAEFDAVFGVGRHRGAPQPVADPTVYVSAPDDPATRPDDDSESWFVLVNAPRHDPAGGVDWNAPGLADRYAQQVLDVLARRGLDVRDRVRWCVVRTPADLERDTRSVGGSIYGTSSNGARAAFLRPANASPVPGLFLVGGSSHPGGGLPLVALSAEIVAGLVGPG</sequence>
<proteinExistence type="inferred from homology"/>
<dbReference type="PANTHER" id="PTHR43734:SF1">
    <property type="entry name" value="PHYTOENE DESATURASE"/>
    <property type="match status" value="1"/>
</dbReference>
<evidence type="ECO:0000259" key="5">
    <source>
        <dbReference type="Pfam" id="PF01593"/>
    </source>
</evidence>
<organism evidence="6 7">
    <name type="scientific">Geodermatophilus africanus</name>
    <dbReference type="NCBI Taxonomy" id="1137993"/>
    <lineage>
        <taxon>Bacteria</taxon>
        <taxon>Bacillati</taxon>
        <taxon>Actinomycetota</taxon>
        <taxon>Actinomycetes</taxon>
        <taxon>Geodermatophilales</taxon>
        <taxon>Geodermatophilaceae</taxon>
        <taxon>Geodermatophilus</taxon>
    </lineage>
</organism>
<comment type="pathway">
    <text evidence="1 4">Carotenoid biosynthesis.</text>
</comment>
<evidence type="ECO:0000256" key="4">
    <source>
        <dbReference type="RuleBase" id="RU362075"/>
    </source>
</evidence>
<dbReference type="Proteomes" id="UP000198921">
    <property type="component" value="Unassembled WGS sequence"/>
</dbReference>
<reference evidence="7" key="1">
    <citation type="submission" date="2016-10" db="EMBL/GenBank/DDBJ databases">
        <authorList>
            <person name="Varghese N."/>
            <person name="Submissions S."/>
        </authorList>
    </citation>
    <scope>NUCLEOTIDE SEQUENCE [LARGE SCALE GENOMIC DNA]</scope>
    <source>
        <strain evidence="7">DSM 45422</strain>
    </source>
</reference>
<evidence type="ECO:0000256" key="2">
    <source>
        <dbReference type="ARBA" id="ARBA00022746"/>
    </source>
</evidence>
<name>A0A1H3M4U9_9ACTN</name>
<dbReference type="GO" id="GO:0016117">
    <property type="term" value="P:carotenoid biosynthetic process"/>
    <property type="evidence" value="ECO:0007669"/>
    <property type="project" value="UniProtKB-KW"/>
</dbReference>
<comment type="similarity">
    <text evidence="4">Belongs to the carotenoid/retinoid oxidoreductase family.</text>
</comment>
<evidence type="ECO:0000313" key="7">
    <source>
        <dbReference type="Proteomes" id="UP000198921"/>
    </source>
</evidence>
<accession>A0A1H3M4U9</accession>